<dbReference type="InterPro" id="IPR010388">
    <property type="entry name" value="Anaerobic_Co-chelatase"/>
</dbReference>
<dbReference type="CDD" id="cd03412">
    <property type="entry name" value="CbiK_N"/>
    <property type="match status" value="1"/>
</dbReference>
<accession>A0ABV1BFP7</accession>
<dbReference type="RefSeq" id="WP_349056435.1">
    <property type="nucleotide sequence ID" value="NZ_JBBMEJ010000006.1"/>
</dbReference>
<keyword evidence="2" id="KW-1185">Reference proteome</keyword>
<reference evidence="1 2" key="1">
    <citation type="submission" date="2024-03" db="EMBL/GenBank/DDBJ databases">
        <title>Human intestinal bacterial collection.</title>
        <authorList>
            <person name="Pauvert C."/>
            <person name="Hitch T.C.A."/>
            <person name="Clavel T."/>
        </authorList>
    </citation>
    <scope>NUCLEOTIDE SEQUENCE [LARGE SCALE GENOMIC DNA]</scope>
    <source>
        <strain evidence="1 2">CLA-JM-H16</strain>
    </source>
</reference>
<comment type="caution">
    <text evidence="1">The sequence shown here is derived from an EMBL/GenBank/DDBJ whole genome shotgun (WGS) entry which is preliminary data.</text>
</comment>
<dbReference type="PIRSF" id="PIRSF033579">
    <property type="entry name" value="Anaer_Co_chel"/>
    <property type="match status" value="1"/>
</dbReference>
<dbReference type="SUPFAM" id="SSF53800">
    <property type="entry name" value="Chelatase"/>
    <property type="match status" value="1"/>
</dbReference>
<proteinExistence type="predicted"/>
<name>A0ABV1BFP7_9FIRM</name>
<dbReference type="Proteomes" id="UP001473063">
    <property type="component" value="Unassembled WGS sequence"/>
</dbReference>
<gene>
    <name evidence="1" type="ORF">WMO28_06430</name>
</gene>
<dbReference type="Pfam" id="PF06180">
    <property type="entry name" value="CbiK"/>
    <property type="match status" value="1"/>
</dbReference>
<dbReference type="Gene3D" id="3.40.50.1400">
    <property type="match status" value="2"/>
</dbReference>
<dbReference type="EMBL" id="JBBMEJ010000006">
    <property type="protein sequence ID" value="MEQ2370585.1"/>
    <property type="molecule type" value="Genomic_DNA"/>
</dbReference>
<evidence type="ECO:0000313" key="1">
    <source>
        <dbReference type="EMBL" id="MEQ2370585.1"/>
    </source>
</evidence>
<dbReference type="CDD" id="cd03413">
    <property type="entry name" value="CbiK_C"/>
    <property type="match status" value="1"/>
</dbReference>
<organism evidence="1 2">
    <name type="scientific">Blautia aquisgranensis</name>
    <dbReference type="NCBI Taxonomy" id="3133153"/>
    <lineage>
        <taxon>Bacteria</taxon>
        <taxon>Bacillati</taxon>
        <taxon>Bacillota</taxon>
        <taxon>Clostridia</taxon>
        <taxon>Lachnospirales</taxon>
        <taxon>Lachnospiraceae</taxon>
        <taxon>Blautia</taxon>
    </lineage>
</organism>
<protein>
    <submittedName>
        <fullName evidence="1">Sirohydrochlorin cobaltochelatase</fullName>
    </submittedName>
</protein>
<evidence type="ECO:0000313" key="2">
    <source>
        <dbReference type="Proteomes" id="UP001473063"/>
    </source>
</evidence>
<sequence>MNAAPKKAILVVSFGTSYENTRKVTIDAIEKDIADAFPACPTYRAWTSKMIISKLKKRDGIIIHTVKEALEQMLHDGITDVVVQPTHVINGIENDQMKADALSFKDQFHSIVFGNPLLTTEEDNQAVVQAVADEFSDMDSETALVLMGHGTEHFANSVYAALDYRFKDTGHKNIFLGTVEAYPALDSLLRATGSFHPKKIVLAPFMIVAGDHAQNDLAGEEPDSWLNRLSSEGYEVTPVLKGLGEYPEVRRILVDHVQQAMNQEA</sequence>